<feature type="transmembrane region" description="Helical" evidence="1">
    <location>
        <begin position="38"/>
        <end position="58"/>
    </location>
</feature>
<evidence type="ECO:0000313" key="3">
    <source>
        <dbReference type="Proteomes" id="UP000198337"/>
    </source>
</evidence>
<reference evidence="2 3" key="1">
    <citation type="submission" date="2017-06" db="EMBL/GenBank/DDBJ databases">
        <authorList>
            <person name="Varghese N."/>
            <person name="Submissions S."/>
        </authorList>
    </citation>
    <scope>NUCLEOTIDE SEQUENCE [LARGE SCALE GENOMIC DNA]</scope>
    <source>
        <strain evidence="2 3">DSM 19840</strain>
    </source>
</reference>
<proteinExistence type="predicted"/>
<dbReference type="Proteomes" id="UP000198337">
    <property type="component" value="Unassembled WGS sequence"/>
</dbReference>
<keyword evidence="1" id="KW-0812">Transmembrane</keyword>
<evidence type="ECO:0000256" key="1">
    <source>
        <dbReference type="SAM" id="Phobius"/>
    </source>
</evidence>
<keyword evidence="1" id="KW-1133">Transmembrane helix</keyword>
<accession>A0ABY1SLI3</accession>
<keyword evidence="3" id="KW-1185">Reference proteome</keyword>
<sequence length="190" mass="21196">MCVDGNEKFPCPRTTLSPTVVLNVAECTKIENLNRKEIFWLFGTAGLVLVWTLILFGIDGFNVDSTFAINIHDTYFVIANVRLVLLLFVFIFFTVYLIRAVRNGFKNITANLVLIIATILVAVVLGKTIGMLDFFSGPPNNESMVDGVNEVGNALKIISRILFTVQIVLLVLLAYFGFKTGRNYNGEKKH</sequence>
<keyword evidence="1" id="KW-0472">Membrane</keyword>
<protein>
    <submittedName>
        <fullName evidence="2">Uncharacterized protein</fullName>
    </submittedName>
</protein>
<name>A0ABY1SLI3_9FLAO</name>
<gene>
    <name evidence="2" type="ORF">SAMN04488009_3527</name>
</gene>
<dbReference type="EMBL" id="FZNV01000008">
    <property type="protein sequence ID" value="SNR74123.1"/>
    <property type="molecule type" value="Genomic_DNA"/>
</dbReference>
<evidence type="ECO:0000313" key="2">
    <source>
        <dbReference type="EMBL" id="SNR74123.1"/>
    </source>
</evidence>
<comment type="caution">
    <text evidence="2">The sequence shown here is derived from an EMBL/GenBank/DDBJ whole genome shotgun (WGS) entry which is preliminary data.</text>
</comment>
<feature type="transmembrane region" description="Helical" evidence="1">
    <location>
        <begin position="110"/>
        <end position="137"/>
    </location>
</feature>
<feature type="transmembrane region" description="Helical" evidence="1">
    <location>
        <begin position="157"/>
        <end position="178"/>
    </location>
</feature>
<feature type="transmembrane region" description="Helical" evidence="1">
    <location>
        <begin position="78"/>
        <end position="98"/>
    </location>
</feature>
<organism evidence="2 3">
    <name type="scientific">Maribacter sedimenticola</name>
    <dbReference type="NCBI Taxonomy" id="228956"/>
    <lineage>
        <taxon>Bacteria</taxon>
        <taxon>Pseudomonadati</taxon>
        <taxon>Bacteroidota</taxon>
        <taxon>Flavobacteriia</taxon>
        <taxon>Flavobacteriales</taxon>
        <taxon>Flavobacteriaceae</taxon>
        <taxon>Maribacter</taxon>
    </lineage>
</organism>